<protein>
    <submittedName>
        <fullName evidence="2">Uncharacterized protein</fullName>
    </submittedName>
</protein>
<gene>
    <name evidence="2" type="ORF">GCM10010121_052380</name>
</gene>
<feature type="region of interest" description="Disordered" evidence="1">
    <location>
        <begin position="1"/>
        <end position="46"/>
    </location>
</feature>
<dbReference type="AlphaFoldDB" id="A0A917L133"/>
<proteinExistence type="predicted"/>
<dbReference type="Proteomes" id="UP000657574">
    <property type="component" value="Unassembled WGS sequence"/>
</dbReference>
<organism evidence="2 3">
    <name type="scientific">Streptomyces brasiliensis</name>
    <dbReference type="NCBI Taxonomy" id="1954"/>
    <lineage>
        <taxon>Bacteria</taxon>
        <taxon>Bacillati</taxon>
        <taxon>Actinomycetota</taxon>
        <taxon>Actinomycetes</taxon>
        <taxon>Kitasatosporales</taxon>
        <taxon>Streptomycetaceae</taxon>
        <taxon>Streptomyces</taxon>
    </lineage>
</organism>
<dbReference type="EMBL" id="BMQA01000019">
    <property type="protein sequence ID" value="GGJ34675.1"/>
    <property type="molecule type" value="Genomic_DNA"/>
</dbReference>
<sequence length="84" mass="8593">MPPGGRASGAPQSDAHRSRGLFGDSTSDSAGVPPRVRPGSHPGTATMEGLSAVCELHPVQAAFAPTTRACPNIREAIREVTAES</sequence>
<keyword evidence="3" id="KW-1185">Reference proteome</keyword>
<accession>A0A917L133</accession>
<reference evidence="2" key="1">
    <citation type="journal article" date="2014" name="Int. J. Syst. Evol. Microbiol.">
        <title>Complete genome sequence of Corynebacterium casei LMG S-19264T (=DSM 44701T), isolated from a smear-ripened cheese.</title>
        <authorList>
            <consortium name="US DOE Joint Genome Institute (JGI-PGF)"/>
            <person name="Walter F."/>
            <person name="Albersmeier A."/>
            <person name="Kalinowski J."/>
            <person name="Ruckert C."/>
        </authorList>
    </citation>
    <scope>NUCLEOTIDE SEQUENCE</scope>
    <source>
        <strain evidence="2">JCM 3086</strain>
    </source>
</reference>
<evidence type="ECO:0000313" key="2">
    <source>
        <dbReference type="EMBL" id="GGJ34675.1"/>
    </source>
</evidence>
<reference evidence="2" key="2">
    <citation type="submission" date="2020-09" db="EMBL/GenBank/DDBJ databases">
        <authorList>
            <person name="Sun Q."/>
            <person name="Ohkuma M."/>
        </authorList>
    </citation>
    <scope>NUCLEOTIDE SEQUENCE</scope>
    <source>
        <strain evidence="2">JCM 3086</strain>
    </source>
</reference>
<comment type="caution">
    <text evidence="2">The sequence shown here is derived from an EMBL/GenBank/DDBJ whole genome shotgun (WGS) entry which is preliminary data.</text>
</comment>
<evidence type="ECO:0000256" key="1">
    <source>
        <dbReference type="SAM" id="MobiDB-lite"/>
    </source>
</evidence>
<evidence type="ECO:0000313" key="3">
    <source>
        <dbReference type="Proteomes" id="UP000657574"/>
    </source>
</evidence>
<name>A0A917L133_9ACTN</name>